<dbReference type="Proteomes" id="UP001597342">
    <property type="component" value="Unassembled WGS sequence"/>
</dbReference>
<dbReference type="InterPro" id="IPR025347">
    <property type="entry name" value="DUF4251"/>
</dbReference>
<keyword evidence="1" id="KW-0732">Signal</keyword>
<dbReference type="Pfam" id="PF14059">
    <property type="entry name" value="DUF4251"/>
    <property type="match status" value="1"/>
</dbReference>
<dbReference type="Gene3D" id="2.40.128.410">
    <property type="match status" value="1"/>
</dbReference>
<reference evidence="3" key="1">
    <citation type="journal article" date="2019" name="Int. J. Syst. Evol. Microbiol.">
        <title>The Global Catalogue of Microorganisms (GCM) 10K type strain sequencing project: providing services to taxonomists for standard genome sequencing and annotation.</title>
        <authorList>
            <consortium name="The Broad Institute Genomics Platform"/>
            <consortium name="The Broad Institute Genome Sequencing Center for Infectious Disease"/>
            <person name="Wu L."/>
            <person name="Ma J."/>
        </authorList>
    </citation>
    <scope>NUCLEOTIDE SEQUENCE [LARGE SCALE GENOMIC DNA]</scope>
    <source>
        <strain evidence="3">JCM 3389</strain>
    </source>
</reference>
<dbReference type="PROSITE" id="PS51257">
    <property type="entry name" value="PROKAR_LIPOPROTEIN"/>
    <property type="match status" value="1"/>
</dbReference>
<organism evidence="2 3">
    <name type="scientific">Flagellimonas iocasae</name>
    <dbReference type="NCBI Taxonomy" id="2055905"/>
    <lineage>
        <taxon>Bacteria</taxon>
        <taxon>Pseudomonadati</taxon>
        <taxon>Bacteroidota</taxon>
        <taxon>Flavobacteriia</taxon>
        <taxon>Flavobacteriales</taxon>
        <taxon>Flavobacteriaceae</taxon>
        <taxon>Flagellimonas</taxon>
    </lineage>
</organism>
<comment type="caution">
    <text evidence="2">The sequence shown here is derived from an EMBL/GenBank/DDBJ whole genome shotgun (WGS) entry which is preliminary data.</text>
</comment>
<evidence type="ECO:0000313" key="2">
    <source>
        <dbReference type="EMBL" id="MFD2098564.1"/>
    </source>
</evidence>
<sequence length="187" mass="20362">MKKILSCIIAGFALVLMGCASGAKVSSSPAEIEAMDNLVSSRSFEITAQWARPMPSQALNSISNAGMLPNGSNASRVDINGNGSYLRVIGDVVKADLPFFGERQMSGGYDQQRTGIQFDGVPEDLQIEANSKTKGYTMRFSINNGTETFQVVAQLFPSRSSTFSIVSSHRAQIRYEGRLSEYVEEEE</sequence>
<feature type="chain" id="PRO_5046401126" evidence="1">
    <location>
        <begin position="23"/>
        <end position="187"/>
    </location>
</feature>
<dbReference type="RefSeq" id="WP_379829339.1">
    <property type="nucleotide sequence ID" value="NZ_JBHUHU010000001.1"/>
</dbReference>
<gene>
    <name evidence="2" type="ORF">ACFSJE_02185</name>
</gene>
<feature type="signal peptide" evidence="1">
    <location>
        <begin position="1"/>
        <end position="22"/>
    </location>
</feature>
<name>A0ABW4XUI3_9FLAO</name>
<dbReference type="EMBL" id="JBHUHU010000001">
    <property type="protein sequence ID" value="MFD2098564.1"/>
    <property type="molecule type" value="Genomic_DNA"/>
</dbReference>
<evidence type="ECO:0000256" key="1">
    <source>
        <dbReference type="SAM" id="SignalP"/>
    </source>
</evidence>
<proteinExistence type="predicted"/>
<evidence type="ECO:0000313" key="3">
    <source>
        <dbReference type="Proteomes" id="UP001597342"/>
    </source>
</evidence>
<protein>
    <submittedName>
        <fullName evidence="2">DUF4251 domain-containing protein</fullName>
    </submittedName>
</protein>
<keyword evidence="3" id="KW-1185">Reference proteome</keyword>
<accession>A0ABW4XUI3</accession>